<accession>A0A1I7Y8H3</accession>
<evidence type="ECO:0000313" key="3">
    <source>
        <dbReference type="WBParaSite" id="L893_g13553.t1"/>
    </source>
</evidence>
<proteinExistence type="predicted"/>
<name>A0A1I7Y8H3_9BILA</name>
<organism evidence="2 3">
    <name type="scientific">Steinernema glaseri</name>
    <dbReference type="NCBI Taxonomy" id="37863"/>
    <lineage>
        <taxon>Eukaryota</taxon>
        <taxon>Metazoa</taxon>
        <taxon>Ecdysozoa</taxon>
        <taxon>Nematoda</taxon>
        <taxon>Chromadorea</taxon>
        <taxon>Rhabditida</taxon>
        <taxon>Tylenchina</taxon>
        <taxon>Panagrolaimomorpha</taxon>
        <taxon>Strongyloidoidea</taxon>
        <taxon>Steinernematidae</taxon>
        <taxon>Steinernema</taxon>
    </lineage>
</organism>
<feature type="region of interest" description="Disordered" evidence="1">
    <location>
        <begin position="37"/>
        <end position="61"/>
    </location>
</feature>
<dbReference type="AlphaFoldDB" id="A0A1I7Y8H3"/>
<evidence type="ECO:0000313" key="2">
    <source>
        <dbReference type="Proteomes" id="UP000095287"/>
    </source>
</evidence>
<dbReference type="Proteomes" id="UP000095287">
    <property type="component" value="Unplaced"/>
</dbReference>
<reference evidence="3" key="1">
    <citation type="submission" date="2016-11" db="UniProtKB">
        <authorList>
            <consortium name="WormBaseParasite"/>
        </authorList>
    </citation>
    <scope>IDENTIFICATION</scope>
</reference>
<sequence>GLAAEHELAVLERRQQQGGQAVQRCVAVSCGVHPQPGGRAQHGGLVPGLVEEPGGDDRRTPGPVIRQRLVAAAHPYHGTGQALAHQVLAGVAADFAVVDAGVQLLAGIAQGQADLVAQGPAAFGREDVLAVE</sequence>
<keyword evidence="2" id="KW-1185">Reference proteome</keyword>
<protein>
    <submittedName>
        <fullName evidence="3">ABC transporter ATP-binding protein</fullName>
    </submittedName>
</protein>
<evidence type="ECO:0000256" key="1">
    <source>
        <dbReference type="SAM" id="MobiDB-lite"/>
    </source>
</evidence>
<dbReference type="WBParaSite" id="L893_g13553.t1">
    <property type="protein sequence ID" value="L893_g13553.t1"/>
    <property type="gene ID" value="L893_g13553"/>
</dbReference>